<evidence type="ECO:0000259" key="7">
    <source>
        <dbReference type="Pfam" id="PF08281"/>
    </source>
</evidence>
<dbReference type="InterPro" id="IPR013249">
    <property type="entry name" value="RNA_pol_sigma70_r4_t2"/>
</dbReference>
<comment type="similarity">
    <text evidence="1">Belongs to the sigma-70 factor family. ECF subfamily.</text>
</comment>
<feature type="region of interest" description="Disordered" evidence="6">
    <location>
        <begin position="1"/>
        <end position="37"/>
    </location>
</feature>
<dbReference type="Gene3D" id="1.10.1740.10">
    <property type="match status" value="1"/>
</dbReference>
<dbReference type="Pfam" id="PF08281">
    <property type="entry name" value="Sigma70_r4_2"/>
    <property type="match status" value="1"/>
</dbReference>
<dbReference type="GO" id="GO:0006352">
    <property type="term" value="P:DNA-templated transcription initiation"/>
    <property type="evidence" value="ECO:0007669"/>
    <property type="project" value="InterPro"/>
</dbReference>
<proteinExistence type="inferred from homology"/>
<evidence type="ECO:0000256" key="5">
    <source>
        <dbReference type="ARBA" id="ARBA00023163"/>
    </source>
</evidence>
<feature type="domain" description="RNA polymerase sigma factor 70 region 4 type 2" evidence="7">
    <location>
        <begin position="156"/>
        <end position="207"/>
    </location>
</feature>
<dbReference type="GO" id="GO:0003677">
    <property type="term" value="F:DNA binding"/>
    <property type="evidence" value="ECO:0007669"/>
    <property type="project" value="UniProtKB-KW"/>
</dbReference>
<dbReference type="InterPro" id="IPR014284">
    <property type="entry name" value="RNA_pol_sigma-70_dom"/>
</dbReference>
<dbReference type="InterPro" id="IPR013324">
    <property type="entry name" value="RNA_pol_sigma_r3/r4-like"/>
</dbReference>
<keyword evidence="9" id="KW-1185">Reference proteome</keyword>
<dbReference type="Gene3D" id="1.10.10.10">
    <property type="entry name" value="Winged helix-like DNA-binding domain superfamily/Winged helix DNA-binding domain"/>
    <property type="match status" value="1"/>
</dbReference>
<keyword evidence="4" id="KW-0238">DNA-binding</keyword>
<dbReference type="Proteomes" id="UP000327011">
    <property type="component" value="Unassembled WGS sequence"/>
</dbReference>
<dbReference type="PANTHER" id="PTHR43133">
    <property type="entry name" value="RNA POLYMERASE ECF-TYPE SIGMA FACTO"/>
    <property type="match status" value="1"/>
</dbReference>
<evidence type="ECO:0000256" key="3">
    <source>
        <dbReference type="ARBA" id="ARBA00023082"/>
    </source>
</evidence>
<comment type="caution">
    <text evidence="8">The sequence shown here is derived from an EMBL/GenBank/DDBJ whole genome shotgun (WGS) entry which is preliminary data.</text>
</comment>
<dbReference type="AlphaFoldDB" id="A0A5J5K1E0"/>
<dbReference type="GO" id="GO:0016987">
    <property type="term" value="F:sigma factor activity"/>
    <property type="evidence" value="ECO:0007669"/>
    <property type="project" value="UniProtKB-KW"/>
</dbReference>
<dbReference type="RefSeq" id="WP_150934105.1">
    <property type="nucleotide sequence ID" value="NZ_VYTZ01000005.1"/>
</dbReference>
<protein>
    <submittedName>
        <fullName evidence="8">Sigma-70 family RNA polymerase sigma factor</fullName>
    </submittedName>
</protein>
<dbReference type="NCBIfam" id="TIGR02937">
    <property type="entry name" value="sigma70-ECF"/>
    <property type="match status" value="1"/>
</dbReference>
<keyword evidence="2" id="KW-0805">Transcription regulation</keyword>
<dbReference type="SUPFAM" id="SSF88659">
    <property type="entry name" value="Sigma3 and sigma4 domains of RNA polymerase sigma factors"/>
    <property type="match status" value="1"/>
</dbReference>
<dbReference type="PANTHER" id="PTHR43133:SF8">
    <property type="entry name" value="RNA POLYMERASE SIGMA FACTOR HI_1459-RELATED"/>
    <property type="match status" value="1"/>
</dbReference>
<evidence type="ECO:0000313" key="8">
    <source>
        <dbReference type="EMBL" id="KAA9378192.1"/>
    </source>
</evidence>
<dbReference type="InterPro" id="IPR036388">
    <property type="entry name" value="WH-like_DNA-bd_sf"/>
</dbReference>
<dbReference type="InterPro" id="IPR013325">
    <property type="entry name" value="RNA_pol_sigma_r2"/>
</dbReference>
<dbReference type="CDD" id="cd06171">
    <property type="entry name" value="Sigma70_r4"/>
    <property type="match status" value="1"/>
</dbReference>
<reference evidence="8 9" key="1">
    <citation type="submission" date="2019-09" db="EMBL/GenBank/DDBJ databases">
        <title>Screening of Novel Bioactive Compounds from Soil-Associated.</title>
        <authorList>
            <person name="Gong X."/>
        </authorList>
    </citation>
    <scope>NUCLEOTIDE SEQUENCE [LARGE SCALE GENOMIC DNA]</scope>
    <source>
        <strain evidence="8 9">Gxj-6</strain>
    </source>
</reference>
<name>A0A5J5K1E0_9ACTN</name>
<organism evidence="8 9">
    <name type="scientific">Microbispora cellulosiformans</name>
    <dbReference type="NCBI Taxonomy" id="2614688"/>
    <lineage>
        <taxon>Bacteria</taxon>
        <taxon>Bacillati</taxon>
        <taxon>Actinomycetota</taxon>
        <taxon>Actinomycetes</taxon>
        <taxon>Streptosporangiales</taxon>
        <taxon>Streptosporangiaceae</taxon>
        <taxon>Microbispora</taxon>
    </lineage>
</organism>
<gene>
    <name evidence="8" type="ORF">F5972_14960</name>
</gene>
<accession>A0A5J5K1E0</accession>
<evidence type="ECO:0000256" key="4">
    <source>
        <dbReference type="ARBA" id="ARBA00023125"/>
    </source>
</evidence>
<keyword evidence="3" id="KW-0731">Sigma factor</keyword>
<evidence type="ECO:0000256" key="6">
    <source>
        <dbReference type="SAM" id="MobiDB-lite"/>
    </source>
</evidence>
<keyword evidence="5" id="KW-0804">Transcription</keyword>
<dbReference type="InterPro" id="IPR039425">
    <property type="entry name" value="RNA_pol_sigma-70-like"/>
</dbReference>
<evidence type="ECO:0000256" key="2">
    <source>
        <dbReference type="ARBA" id="ARBA00023015"/>
    </source>
</evidence>
<dbReference type="EMBL" id="VYTZ01000005">
    <property type="protein sequence ID" value="KAA9378192.1"/>
    <property type="molecule type" value="Genomic_DNA"/>
</dbReference>
<evidence type="ECO:0000313" key="9">
    <source>
        <dbReference type="Proteomes" id="UP000327011"/>
    </source>
</evidence>
<sequence>MVHEAVAGETLFPARRREGRPRPASATGPVEAKTAPEGAGAAVMSRVQEEVAAFYAQEAKKLFGFVMRLGTGDRELAADIVQATFLDALTKWDTIYEHRAWIRRVAGRKLMRAKDRNVPGEDPVAELPDTERAMAPAHRSGLLRPDAALELSERMRQVIRMIAKLPDRQRTVLAWHLDGYGNQEIAEHLGMTTDAVRQNLSRARSALKRAHDGGEA</sequence>
<evidence type="ECO:0000256" key="1">
    <source>
        <dbReference type="ARBA" id="ARBA00010641"/>
    </source>
</evidence>
<dbReference type="SUPFAM" id="SSF88946">
    <property type="entry name" value="Sigma2 domain of RNA polymerase sigma factors"/>
    <property type="match status" value="1"/>
</dbReference>